<dbReference type="PROSITE" id="PS52004">
    <property type="entry name" value="KS3_2"/>
    <property type="match status" value="2"/>
</dbReference>
<evidence type="ECO:0000313" key="10">
    <source>
        <dbReference type="Proteomes" id="UP000598217"/>
    </source>
</evidence>
<keyword evidence="10" id="KW-1185">Reference proteome</keyword>
<dbReference type="InterPro" id="IPR014031">
    <property type="entry name" value="Ketoacyl_synth_C"/>
</dbReference>
<accession>A0ABR9HG64</accession>
<feature type="compositionally biased region" description="Pro residues" evidence="5">
    <location>
        <begin position="717"/>
        <end position="727"/>
    </location>
</feature>
<feature type="domain" description="Carrier" evidence="6">
    <location>
        <begin position="2803"/>
        <end position="2877"/>
    </location>
</feature>
<dbReference type="SUPFAM" id="SSF53901">
    <property type="entry name" value="Thiolase-like"/>
    <property type="match status" value="2"/>
</dbReference>
<feature type="domain" description="Ketosynthase family 3 (KS3)" evidence="7">
    <location>
        <begin position="858"/>
        <end position="1271"/>
    </location>
</feature>
<dbReference type="Gene3D" id="3.40.47.10">
    <property type="match status" value="2"/>
</dbReference>
<keyword evidence="2" id="KW-0597">Phosphoprotein</keyword>
<proteinExistence type="predicted"/>
<dbReference type="InterPro" id="IPR049551">
    <property type="entry name" value="PKS_DH_C"/>
</dbReference>
<feature type="domain" description="PKS/mFAS DH" evidence="8">
    <location>
        <begin position="1343"/>
        <end position="1658"/>
    </location>
</feature>
<dbReference type="InterPro" id="IPR049900">
    <property type="entry name" value="PKS_mFAS_DH"/>
</dbReference>
<dbReference type="CDD" id="cd00833">
    <property type="entry name" value="PKS"/>
    <property type="match status" value="2"/>
</dbReference>
<dbReference type="SMART" id="SM00822">
    <property type="entry name" value="PKS_KR"/>
    <property type="match status" value="2"/>
</dbReference>
<feature type="compositionally biased region" description="Pro residues" evidence="5">
    <location>
        <begin position="1770"/>
        <end position="1780"/>
    </location>
</feature>
<dbReference type="Gene3D" id="1.10.1240.100">
    <property type="match status" value="2"/>
</dbReference>
<dbReference type="PROSITE" id="PS50075">
    <property type="entry name" value="CARRIER"/>
    <property type="match status" value="3"/>
</dbReference>
<evidence type="ECO:0000256" key="2">
    <source>
        <dbReference type="ARBA" id="ARBA00022553"/>
    </source>
</evidence>
<dbReference type="PROSITE" id="PS00012">
    <property type="entry name" value="PHOSPHOPANTETHEINE"/>
    <property type="match status" value="2"/>
</dbReference>
<dbReference type="PANTHER" id="PTHR43775:SF37">
    <property type="entry name" value="SI:DKEY-61P9.11"/>
    <property type="match status" value="1"/>
</dbReference>
<feature type="compositionally biased region" description="Basic and acidic residues" evidence="5">
    <location>
        <begin position="1386"/>
        <end position="1395"/>
    </location>
</feature>
<dbReference type="Pfam" id="PF02801">
    <property type="entry name" value="Ketoacyl-synt_C"/>
    <property type="match status" value="2"/>
</dbReference>
<dbReference type="PROSITE" id="PS52019">
    <property type="entry name" value="PKS_MFAS_DH"/>
    <property type="match status" value="2"/>
</dbReference>
<dbReference type="RefSeq" id="WP_192733310.1">
    <property type="nucleotide sequence ID" value="NZ_JADBDY010000001.1"/>
</dbReference>
<feature type="region of interest" description="N-terminal hotdog fold" evidence="4">
    <location>
        <begin position="1343"/>
        <end position="1492"/>
    </location>
</feature>
<dbReference type="Pfam" id="PF14765">
    <property type="entry name" value="PS-DH"/>
    <property type="match status" value="2"/>
</dbReference>
<dbReference type="SUPFAM" id="SSF51735">
    <property type="entry name" value="NAD(P)-binding Rossmann-fold domains"/>
    <property type="match status" value="3"/>
</dbReference>
<feature type="compositionally biased region" description="Low complexity" evidence="5">
    <location>
        <begin position="728"/>
        <end position="741"/>
    </location>
</feature>
<feature type="region of interest" description="Disordered" evidence="5">
    <location>
        <begin position="700"/>
        <end position="741"/>
    </location>
</feature>
<evidence type="ECO:0000256" key="4">
    <source>
        <dbReference type="PROSITE-ProRule" id="PRU01363"/>
    </source>
</evidence>
<feature type="active site" description="Proton donor; for dehydratase activity" evidence="4">
    <location>
        <position position="175"/>
    </location>
</feature>
<dbReference type="InterPro" id="IPR016039">
    <property type="entry name" value="Thiolase-like"/>
</dbReference>
<dbReference type="SUPFAM" id="SSF47336">
    <property type="entry name" value="ACP-like"/>
    <property type="match status" value="3"/>
</dbReference>
<dbReference type="Pfam" id="PF00550">
    <property type="entry name" value="PP-binding"/>
    <property type="match status" value="3"/>
</dbReference>
<dbReference type="InterPro" id="IPR006162">
    <property type="entry name" value="Ppantetheine_attach_site"/>
</dbReference>
<dbReference type="SMART" id="SM00823">
    <property type="entry name" value="PKS_PP"/>
    <property type="match status" value="3"/>
</dbReference>
<dbReference type="EMBL" id="JADBDY010000001">
    <property type="protein sequence ID" value="MBE1458022.1"/>
    <property type="molecule type" value="Genomic_DNA"/>
</dbReference>
<gene>
    <name evidence="9" type="ORF">H4W79_002236</name>
</gene>
<dbReference type="Proteomes" id="UP000598217">
    <property type="component" value="Unassembled WGS sequence"/>
</dbReference>
<sequence>MDSLTQSYGKTFDHDDALIAQHRFDGRPLLPAAAQIEMMLFAFLEGGAFAPVQLHGIEFPRPLALAEGQRERVRLEARSRNGDQTDLTLRTEDGRVLSASRGQTLNASAPEAGPVSCTGSLDPGSLYSAWSSAGLEYGPDLRVVRSLAVSAGQVEADLDGAASAGPWLMHPHLVDGVLQLVSVALQSPASASQVRVTLPVGISRIAVFAPLPPRVTVRVRRVDVSGTHGVADAQVLDGEGGVIALLEGVRMHLGAVGTRPGLGTQLSWTPEAPSFPHPVEGTWVVLRDTRRPERTAQDETVGLLRERGARVVEVLPPGAAPPEEGQARCLSEVSEAAFAELWDEVGEVSGVVHMWSTGPGRAEEEELDTGLHACAHALRTLGAHQRTSRFTVVTEHAQPVSEGDRPLPARSALWGLVRTAAIEYPGLSPRLVDLDSSTASALAAAEEPVGEKPECAYRDGSRTVPCLVEAPLPARRPGVRPGGRYLLLGGHGGIGVEVAARLAGEGAGELVLVGRSDPDPGVVERLAGTGCRVRSLRADASVPGAMAQVVAEVLSDGRGLHGVVHAAGVLRDGLLRSSTREDVDAVLAPKVSGARELASAVEGLELDFAVLFGSVSGTFGNLGQAGYAAANAYLDGFAHAQGSPWTTVSWGLWGEVGMGVEAADQLRRRGVRPLGNQEALDAFVSVLRSDERMVVVAHPDGRTVPHPVSGRGRPLAVPEPAPAPRPAPAQDAAAQDAASPTAAVGERVERFLARRLGAERLTPATPLSDYGIDSIMSVEMAEELSRIVGRELPSTLFLEHPDVAGVTRALIEEYGVTAADGTAVPAAEADTPPAPAEEPVEEGEADSTHGAADAPVRDGDVAIVAVSGDLPGAEDLDGFWDLLMSGGTAFTEVPEQRWDVDALFEPRSAGMSGTYCRNGAFLRLPDRFDHRFFQTSRREADEMDPQQKLLLEHAWRVVDEAGLSGRPDIGVFVGATYQHHRDASGLEEVSPHTALGSMNALLANRISYTLDLTGPSQTVDTLCSSSLVALHQAVQALRAGQCGAAVVAACHVGLTPWYYRSLSQLGALSPDLPRPFDEDADGFVPGEGAVAVLLRPLADAERDGDHVWGVVRGTAVNHGGRGGALPVPRRSAQEAVIRAALADAGTAPEEVSLIEAHGTATQLGDPVEVAALGSVFGSCAGERLLGSLKANIGHLEPASGLAALVKVLLCLRHGAVPPLAGYRTPSSRIDLEGAGLSVNREARAWSDDRPRVAGVSAFGMGGANAHAVIAEHQRETAPEPEPGAEQVLLLSGHTPEALTRRIRDVADWLSTCEANLAQVCFSAAVGRDHREFRAAFYGTDRAEILAGAHRSLESETGPVGVWAAGVGTPLTGPAAERAARFVGGETVDRGPDRPSGRRVVLPPYPLGGTPAPSSAPGSGSPVTLPKTEEEGALVAQHRVRGEQTVPAALLVLRALAHADAVDEMVFAEPGTGPGELTEERSGGTLRLRWDGRNIARARLGGTATQAERTVPDGEPRRSLDPVGLYAWFEAAGVEYGPALAVVDEVRFDTGVTVCSLRTDPNASPGAAAVAALDAALQSMAVLTIADRADTGPLCLPASVDAIRAFGDPALCRRVRTRLVSAEPGGTRVADTVLLDEGGRVLLSLSGVHYAPVPAPDRRPLPEGEPEPGPPAPSRNRSVTDVVRTLLREPDLTPDTPFTLLAVDSMLATEISERLESELAVTVSALDVLDARDCRALAAAVGAPEPEEWQTRPQEATAEEPPAEPADRPAPSGPVPHPGPGGTPEGSAPGTRDVAVVGVALALPGARTPEELWGLLEEGRSAVGTAPAKRWEGRRTRPPGGFLEDIEDFDAQLFGVFANQARVLDPQARWLLRGAWECLESAGVPPTSAAGTRTGMFVGASYQHYREYNIEPELDALSGLGNHNAFLANRVSHFLDLRGPSMTIDTLCSSSLVALHQAVRSIRDGECEQALVAGVRLALSPLHYHAMNSLKALSPTGRSRAFDATADGFVPGEGVITLLLKPLHHALRDHDHIHTIIKGTAVNHGGRTSGLTVPNSTAQQQVITAALRDADTDPDTITLLEAHGTGTPLGDPIEIEGLTHAYRQHTPRHQYCAIGSIKTNIGHLEPAAGLAGLAKIILAMRHHTIPPTLHLHHPNPNINFETTPFYTTTQPTPWTTNPHTPRRAGLSAFGMGGVNAHIILEEPPNEAAQDSKPLGEYPIRVSGATEEAVRELAQSYAERIESCRSPVELANVCHTINTGRAELGFQTAVLGEDAASLARALREAAETGGAIVPAVGPAGGPSATDPDAAVRLARRGHTGIDWAAVSAPGARVVPDVPSYPFARRSFWSTRDHAVEVPAPREAVPATVTTETPRALRTRWRPSPAPTAPHGAGGRVRLVCEESDPLGRALHEELLSAGYTVSTRASDTAAPVLVVVDRGSEGFWSDLGEWTLALAPGQRLSWIGRGTAAVTPGEPAKLDPGAAARAAAVLAAAAESRLTATATDLLPDADPAASARAIVADLAREQEGPEAVAVREGVQYRPHREALTEPAQLPDLSQGFVLVTGGSGGVGRLLVGRLAELGARRVGIIGRRRLDTADLAELSDLAPSADVAYLPCDVTEESALRAAVHEFSQRWGRLTGIVHASGRALAFGSHRRRGAEEAARTLSPKTAGSDHVLAVAREREAAFVVLVSSVAGEDPAAGRGLVDYAMANAYQLGLAERAGSEAGPTVVTAHAWPDWSGVGLEADASFSATASLKVPEALAGFSAHLCSGGRVSFPGRASAEKPPEHSAQAPPETRSAAHATVGVSEGTVSLVRSCLSELLGEDPGDRPVSDMGLDSLAIADLVALLERRHGRTVDPSAVMRARTVEDVAALLDGGAAPEGTAPVERDASAGSASLSALLRPLARR</sequence>
<feature type="region of interest" description="N-terminal hotdog fold" evidence="4">
    <location>
        <begin position="1"/>
        <end position="107"/>
    </location>
</feature>
<dbReference type="SMART" id="SM00826">
    <property type="entry name" value="PKS_DH"/>
    <property type="match status" value="1"/>
</dbReference>
<dbReference type="PANTHER" id="PTHR43775">
    <property type="entry name" value="FATTY ACID SYNTHASE"/>
    <property type="match status" value="1"/>
</dbReference>
<evidence type="ECO:0000259" key="7">
    <source>
        <dbReference type="PROSITE" id="PS52004"/>
    </source>
</evidence>
<reference evidence="9 10" key="1">
    <citation type="submission" date="2020-10" db="EMBL/GenBank/DDBJ databases">
        <title>Sequencing the genomes of 1000 actinobacteria strains.</title>
        <authorList>
            <person name="Klenk H.-P."/>
        </authorList>
    </citation>
    <scope>NUCLEOTIDE SEQUENCE [LARGE SCALE GENOMIC DNA]</scope>
    <source>
        <strain evidence="9 10">DSM 45157</strain>
    </source>
</reference>
<dbReference type="InterPro" id="IPR009081">
    <property type="entry name" value="PP-bd_ACP"/>
</dbReference>
<keyword evidence="3" id="KW-0808">Transferase</keyword>
<evidence type="ECO:0000259" key="6">
    <source>
        <dbReference type="PROSITE" id="PS50075"/>
    </source>
</evidence>
<feature type="domain" description="Ketosynthase family 3 (KS3)" evidence="7">
    <location>
        <begin position="1790"/>
        <end position="2201"/>
    </location>
</feature>
<dbReference type="Gene3D" id="3.40.50.720">
    <property type="entry name" value="NAD(P)-binding Rossmann-like Domain"/>
    <property type="match status" value="2"/>
</dbReference>
<name>A0ABR9HG64_9ACTN</name>
<feature type="region of interest" description="Disordered" evidence="5">
    <location>
        <begin position="1740"/>
        <end position="1790"/>
    </location>
</feature>
<dbReference type="InterPro" id="IPR036736">
    <property type="entry name" value="ACP-like_sf"/>
</dbReference>
<dbReference type="SMART" id="SM00825">
    <property type="entry name" value="PKS_KS"/>
    <property type="match status" value="2"/>
</dbReference>
<feature type="compositionally biased region" description="Low complexity" evidence="5">
    <location>
        <begin position="1407"/>
        <end position="1421"/>
    </location>
</feature>
<dbReference type="Pfam" id="PF00109">
    <property type="entry name" value="ketoacyl-synt"/>
    <property type="match status" value="2"/>
</dbReference>
<evidence type="ECO:0000256" key="5">
    <source>
        <dbReference type="SAM" id="MobiDB-lite"/>
    </source>
</evidence>
<dbReference type="Pfam" id="PF08659">
    <property type="entry name" value="KR"/>
    <property type="match status" value="2"/>
</dbReference>
<evidence type="ECO:0000256" key="3">
    <source>
        <dbReference type="ARBA" id="ARBA00022679"/>
    </source>
</evidence>
<comment type="caution">
    <text evidence="9">The sequence shown here is derived from an EMBL/GenBank/DDBJ whole genome shotgun (WGS) entry which is preliminary data.</text>
</comment>
<evidence type="ECO:0000259" key="8">
    <source>
        <dbReference type="PROSITE" id="PS52019"/>
    </source>
</evidence>
<dbReference type="InterPro" id="IPR036291">
    <property type="entry name" value="NAD(P)-bd_dom_sf"/>
</dbReference>
<dbReference type="InterPro" id="IPR050091">
    <property type="entry name" value="PKS_NRPS_Biosynth_Enz"/>
</dbReference>
<comment type="caution">
    <text evidence="4">Lacks conserved residue(s) required for the propagation of feature annotation.</text>
</comment>
<feature type="region of interest" description="Disordered" evidence="5">
    <location>
        <begin position="825"/>
        <end position="854"/>
    </location>
</feature>
<keyword evidence="1" id="KW-0596">Phosphopantetheine</keyword>
<dbReference type="InterPro" id="IPR020807">
    <property type="entry name" value="PKS_DH"/>
</dbReference>
<evidence type="ECO:0000256" key="1">
    <source>
        <dbReference type="ARBA" id="ARBA00022450"/>
    </source>
</evidence>
<feature type="region of interest" description="C-terminal hotdog fold" evidence="4">
    <location>
        <begin position="118"/>
        <end position="260"/>
    </location>
</feature>
<feature type="domain" description="Carrier" evidence="6">
    <location>
        <begin position="1669"/>
        <end position="1744"/>
    </location>
</feature>
<feature type="region of interest" description="C-terminal hotdog fold" evidence="4">
    <location>
        <begin position="1515"/>
        <end position="1658"/>
    </location>
</feature>
<dbReference type="Gene3D" id="3.10.129.110">
    <property type="entry name" value="Polyketide synthase dehydratase"/>
    <property type="match status" value="2"/>
</dbReference>
<dbReference type="InterPro" id="IPR014030">
    <property type="entry name" value="Ketoacyl_synth_N"/>
</dbReference>
<dbReference type="InterPro" id="IPR042104">
    <property type="entry name" value="PKS_dehydratase_sf"/>
</dbReference>
<dbReference type="InterPro" id="IPR032821">
    <property type="entry name" value="PKS_assoc"/>
</dbReference>
<feature type="region of interest" description="Disordered" evidence="5">
    <location>
        <begin position="1652"/>
        <end position="1678"/>
    </location>
</feature>
<protein>
    <submittedName>
        <fullName evidence="9">Polyketide synthase PksL</fullName>
    </submittedName>
</protein>
<feature type="domain" description="PKS/mFAS DH" evidence="8">
    <location>
        <begin position="1"/>
        <end position="260"/>
    </location>
</feature>
<dbReference type="Pfam" id="PF21089">
    <property type="entry name" value="PKS_DH_N"/>
    <property type="match status" value="1"/>
</dbReference>
<dbReference type="InterPro" id="IPR013968">
    <property type="entry name" value="PKS_KR"/>
</dbReference>
<dbReference type="InterPro" id="IPR057326">
    <property type="entry name" value="KR_dom"/>
</dbReference>
<dbReference type="InterPro" id="IPR020806">
    <property type="entry name" value="PKS_PP-bd"/>
</dbReference>
<dbReference type="Pfam" id="PF16197">
    <property type="entry name" value="KAsynt_C_assoc"/>
    <property type="match status" value="2"/>
</dbReference>
<feature type="active site" description="Proton acceptor; for dehydratase activity" evidence="4">
    <location>
        <position position="22"/>
    </location>
</feature>
<feature type="domain" description="Carrier" evidence="6">
    <location>
        <begin position="739"/>
        <end position="814"/>
    </location>
</feature>
<dbReference type="InterPro" id="IPR020841">
    <property type="entry name" value="PKS_Beta-ketoAc_synthase_dom"/>
</dbReference>
<feature type="region of interest" description="Disordered" evidence="5">
    <location>
        <begin position="2776"/>
        <end position="2797"/>
    </location>
</feature>
<feature type="region of interest" description="Disordered" evidence="5">
    <location>
        <begin position="1383"/>
        <end position="1424"/>
    </location>
</feature>
<dbReference type="InterPro" id="IPR049552">
    <property type="entry name" value="PKS_DH_N"/>
</dbReference>
<dbReference type="Gene3D" id="1.10.1200.10">
    <property type="entry name" value="ACP-like"/>
    <property type="match status" value="3"/>
</dbReference>
<organism evidence="9 10">
    <name type="scientific">Nocardiopsis terrae</name>
    <dbReference type="NCBI Taxonomy" id="372655"/>
    <lineage>
        <taxon>Bacteria</taxon>
        <taxon>Bacillati</taxon>
        <taxon>Actinomycetota</taxon>
        <taxon>Actinomycetes</taxon>
        <taxon>Streptosporangiales</taxon>
        <taxon>Nocardiopsidaceae</taxon>
        <taxon>Nocardiopsis</taxon>
    </lineage>
</organism>
<evidence type="ECO:0000313" key="9">
    <source>
        <dbReference type="EMBL" id="MBE1458022.1"/>
    </source>
</evidence>